<proteinExistence type="predicted"/>
<keyword evidence="3" id="KW-1185">Reference proteome</keyword>
<feature type="region of interest" description="Disordered" evidence="1">
    <location>
        <begin position="1"/>
        <end position="39"/>
    </location>
</feature>
<protein>
    <submittedName>
        <fullName evidence="2">Uncharacterized protein</fullName>
    </submittedName>
</protein>
<comment type="caution">
    <text evidence="2">The sequence shown here is derived from an EMBL/GenBank/DDBJ whole genome shotgun (WGS) entry which is preliminary data.</text>
</comment>
<dbReference type="Proteomes" id="UP001500842">
    <property type="component" value="Unassembled WGS sequence"/>
</dbReference>
<dbReference type="EMBL" id="BAAAOR010000014">
    <property type="protein sequence ID" value="GAA1515232.1"/>
    <property type="molecule type" value="Genomic_DNA"/>
</dbReference>
<evidence type="ECO:0000313" key="2">
    <source>
        <dbReference type="EMBL" id="GAA1515232.1"/>
    </source>
</evidence>
<evidence type="ECO:0000313" key="3">
    <source>
        <dbReference type="Proteomes" id="UP001500842"/>
    </source>
</evidence>
<name>A0ABN2AC35_9ACTN</name>
<feature type="compositionally biased region" description="Basic residues" evidence="1">
    <location>
        <begin position="14"/>
        <end position="23"/>
    </location>
</feature>
<accession>A0ABN2AC35</accession>
<evidence type="ECO:0000256" key="1">
    <source>
        <dbReference type="SAM" id="MobiDB-lite"/>
    </source>
</evidence>
<gene>
    <name evidence="2" type="ORF">GCM10009788_19510</name>
</gene>
<reference evidence="2 3" key="1">
    <citation type="journal article" date="2019" name="Int. J. Syst. Evol. Microbiol.">
        <title>The Global Catalogue of Microorganisms (GCM) 10K type strain sequencing project: providing services to taxonomists for standard genome sequencing and annotation.</title>
        <authorList>
            <consortium name="The Broad Institute Genomics Platform"/>
            <consortium name="The Broad Institute Genome Sequencing Center for Infectious Disease"/>
            <person name="Wu L."/>
            <person name="Ma J."/>
        </authorList>
    </citation>
    <scope>NUCLEOTIDE SEQUENCE [LARGE SCALE GENOMIC DNA]</scope>
    <source>
        <strain evidence="2 3">JCM 14942</strain>
    </source>
</reference>
<sequence>MSGFSGFVDSSARWHNHRGRRHRERGDHGGQSYGRSGWDAKGRRYVCKGNRSHPHWMRP</sequence>
<organism evidence="2 3">
    <name type="scientific">Nocardioides humi</name>
    <dbReference type="NCBI Taxonomy" id="449461"/>
    <lineage>
        <taxon>Bacteria</taxon>
        <taxon>Bacillati</taxon>
        <taxon>Actinomycetota</taxon>
        <taxon>Actinomycetes</taxon>
        <taxon>Propionibacteriales</taxon>
        <taxon>Nocardioidaceae</taxon>
        <taxon>Nocardioides</taxon>
    </lineage>
</organism>